<evidence type="ECO:0000313" key="6">
    <source>
        <dbReference type="EMBL" id="GAF02170.1"/>
    </source>
</evidence>
<reference evidence="6 7" key="1">
    <citation type="journal article" date="2014" name="Genome Announc.">
        <title>Draft Genome Sequence of Cytophaga fermentans JCM 21142T, a Facultative Anaerobe Isolated from Marine Mud.</title>
        <authorList>
            <person name="Starns D."/>
            <person name="Oshima K."/>
            <person name="Suda W."/>
            <person name="Iino T."/>
            <person name="Yuki M."/>
            <person name="Inoue J."/>
            <person name="Kitamura K."/>
            <person name="Iida T."/>
            <person name="Darby A."/>
            <person name="Hattori M."/>
            <person name="Ohkuma M."/>
        </authorList>
    </citation>
    <scope>NUCLEOTIDE SEQUENCE [LARGE SCALE GENOMIC DNA]</scope>
    <source>
        <strain evidence="6 7">JCM 21142</strain>
    </source>
</reference>
<feature type="domain" description="HTH araC/xylS-type" evidence="5">
    <location>
        <begin position="805"/>
        <end position="913"/>
    </location>
</feature>
<evidence type="ECO:0000259" key="5">
    <source>
        <dbReference type="PROSITE" id="PS01124"/>
    </source>
</evidence>
<dbReference type="STRING" id="869213.GCA_000517085_00823"/>
<proteinExistence type="predicted"/>
<dbReference type="Pfam" id="PF07494">
    <property type="entry name" value="Reg_prop"/>
    <property type="match status" value="3"/>
</dbReference>
<gene>
    <name evidence="6" type="ORF">JCM21142_3797</name>
</gene>
<dbReference type="Proteomes" id="UP000019402">
    <property type="component" value="Unassembled WGS sequence"/>
</dbReference>
<evidence type="ECO:0000256" key="1">
    <source>
        <dbReference type="ARBA" id="ARBA00023015"/>
    </source>
</evidence>
<dbReference type="Gene3D" id="2.60.40.10">
    <property type="entry name" value="Immunoglobulins"/>
    <property type="match status" value="1"/>
</dbReference>
<feature type="transmembrane region" description="Helical" evidence="4">
    <location>
        <begin position="752"/>
        <end position="776"/>
    </location>
</feature>
<dbReference type="Pfam" id="PF07495">
    <property type="entry name" value="Y_Y_Y"/>
    <property type="match status" value="1"/>
</dbReference>
<keyword evidence="7" id="KW-1185">Reference proteome</keyword>
<dbReference type="InterPro" id="IPR018060">
    <property type="entry name" value="HTH_AraC"/>
</dbReference>
<dbReference type="EMBL" id="BAMD01000006">
    <property type="protein sequence ID" value="GAF02170.1"/>
    <property type="molecule type" value="Genomic_DNA"/>
</dbReference>
<evidence type="ECO:0000313" key="7">
    <source>
        <dbReference type="Proteomes" id="UP000019402"/>
    </source>
</evidence>
<dbReference type="InterPro" id="IPR011123">
    <property type="entry name" value="Y_Y_Y"/>
</dbReference>
<dbReference type="PANTHER" id="PTHR43280">
    <property type="entry name" value="ARAC-FAMILY TRANSCRIPTIONAL REGULATOR"/>
    <property type="match status" value="1"/>
</dbReference>
<protein>
    <submittedName>
        <fullName evidence="6">DNA-binding transcriptional regulator AraC</fullName>
    </submittedName>
</protein>
<dbReference type="GO" id="GO:0043565">
    <property type="term" value="F:sequence-specific DNA binding"/>
    <property type="evidence" value="ECO:0007669"/>
    <property type="project" value="InterPro"/>
</dbReference>
<dbReference type="Gene3D" id="2.130.10.10">
    <property type="entry name" value="YVTN repeat-like/Quinoprotein amine dehydrogenase"/>
    <property type="match status" value="2"/>
</dbReference>
<dbReference type="AlphaFoldDB" id="W7XVL1"/>
<dbReference type="eggNOG" id="COG3292">
    <property type="taxonomic scope" value="Bacteria"/>
</dbReference>
<keyword evidence="4" id="KW-0812">Transmembrane</keyword>
<dbReference type="SUPFAM" id="SSF46689">
    <property type="entry name" value="Homeodomain-like"/>
    <property type="match status" value="1"/>
</dbReference>
<sequence>MLNRYLLIISFLHFFTNVCSEKLFFEHLTMDDGLVTNAIKSTYIDSYGYVWIGTFGGVNRFDGYEVKDFSSYFNNAHKSITCFSEDENKVLWIGTEEGLYYWNRIASQFSRLSIPDQPQINITEIQYYKEGFLYFTSDVGFYAVNTHTLAVTPILFHPEPYHLLNFVTGLVVDDDQVYLSTKGGFVQYDISLDRILIYHDAEFAQSYNCVAKMNDRIYLGKGDGVNFFSLSSQQFGVLNELDHVLVLSLLSANDKLFIGTDSDGLMVYDSKVNELQVFEQKEHISSSISSNTITTMEVDDKGVLWIGTYMGGVNYTLLSERIFNANNTINDKLINKSVRSIYLAENDEVFLGTRNGLYVVSPNEELTFFEQDHTTLNSKIILKFLRYKDEILLGTYEGGISSYSLQTKKLSLWQDHLFHKQTVYALDQDSLGNLWIGGFNGVQMYSAEGELNSFTMVNSVFNDDLVFDIKVDRYNRIWVGGDNGVHVYEYKENKLKLVCKLDFGKDVRVVCLYLDSHGTMWVGTLKSGVFVFDKDFNRLNHISTGNGLCNDAIASIVEAGVDSYWISTLKGLSLYHHKQDSCNNFYTSAGLPGTIYCRGASVKDKDGDVWLGNEEGLVIIDANKTIPRKELDSILITEIMVEGKILNEELAGIVHRPVEDLTSLILPGDYNSVGFRFVNVNNKFEHHQNYVVKLVGKDDDWVQVNNKNTVSYNALNPGSYIFNVAISNESGVIVGSVLRLPILIKHQWHSSIFALVLVFIVLLMLVFNLGFIIMGYRKKLAHMISDKNNDLRRYESSHLTTKDSKALLKRIQEYLEESRVYINSDLKIIHISKALDVSLHDISQSINQNLNQGFTDFINTYRIEEYKRCLQKPEYEKFTLLTIAEKCGFNSKSSFNRAFKKVTGLTPSEYASSIQKPQ</sequence>
<dbReference type="PRINTS" id="PR00032">
    <property type="entry name" value="HTHARAC"/>
</dbReference>
<dbReference type="SMART" id="SM00342">
    <property type="entry name" value="HTH_ARAC"/>
    <property type="match status" value="1"/>
</dbReference>
<dbReference type="PANTHER" id="PTHR43280:SF29">
    <property type="entry name" value="ARAC-FAMILY TRANSCRIPTIONAL REGULATOR"/>
    <property type="match status" value="1"/>
</dbReference>
<dbReference type="Pfam" id="PF12833">
    <property type="entry name" value="HTH_18"/>
    <property type="match status" value="1"/>
</dbReference>
<dbReference type="SUPFAM" id="SSF63829">
    <property type="entry name" value="Calcium-dependent phosphotriesterase"/>
    <property type="match status" value="2"/>
</dbReference>
<comment type="caution">
    <text evidence="6">The sequence shown here is derived from an EMBL/GenBank/DDBJ whole genome shotgun (WGS) entry which is preliminary data.</text>
</comment>
<dbReference type="InterPro" id="IPR011110">
    <property type="entry name" value="Reg_prop"/>
</dbReference>
<accession>W7XVL1</accession>
<dbReference type="GO" id="GO:0003700">
    <property type="term" value="F:DNA-binding transcription factor activity"/>
    <property type="evidence" value="ECO:0007669"/>
    <property type="project" value="InterPro"/>
</dbReference>
<evidence type="ECO:0000256" key="2">
    <source>
        <dbReference type="ARBA" id="ARBA00023125"/>
    </source>
</evidence>
<evidence type="ECO:0000256" key="4">
    <source>
        <dbReference type="SAM" id="Phobius"/>
    </source>
</evidence>
<dbReference type="eggNOG" id="COG2207">
    <property type="taxonomic scope" value="Bacteria"/>
</dbReference>
<dbReference type="InterPro" id="IPR015943">
    <property type="entry name" value="WD40/YVTN_repeat-like_dom_sf"/>
</dbReference>
<dbReference type="PROSITE" id="PS01124">
    <property type="entry name" value="HTH_ARAC_FAMILY_2"/>
    <property type="match status" value="1"/>
</dbReference>
<dbReference type="InterPro" id="IPR009057">
    <property type="entry name" value="Homeodomain-like_sf"/>
</dbReference>
<keyword evidence="3" id="KW-0804">Transcription</keyword>
<evidence type="ECO:0000256" key="3">
    <source>
        <dbReference type="ARBA" id="ARBA00023163"/>
    </source>
</evidence>
<dbReference type="InterPro" id="IPR013783">
    <property type="entry name" value="Ig-like_fold"/>
</dbReference>
<organism evidence="6 7">
    <name type="scientific">Saccharicrinis fermentans DSM 9555 = JCM 21142</name>
    <dbReference type="NCBI Taxonomy" id="869213"/>
    <lineage>
        <taxon>Bacteria</taxon>
        <taxon>Pseudomonadati</taxon>
        <taxon>Bacteroidota</taxon>
        <taxon>Bacteroidia</taxon>
        <taxon>Marinilabiliales</taxon>
        <taxon>Marinilabiliaceae</taxon>
        <taxon>Saccharicrinis</taxon>
    </lineage>
</organism>
<keyword evidence="4" id="KW-0472">Membrane</keyword>
<keyword evidence="1" id="KW-0805">Transcription regulation</keyword>
<dbReference type="InterPro" id="IPR020449">
    <property type="entry name" value="Tscrpt_reg_AraC-type_HTH"/>
</dbReference>
<keyword evidence="4" id="KW-1133">Transmembrane helix</keyword>
<dbReference type="Gene3D" id="1.10.10.60">
    <property type="entry name" value="Homeodomain-like"/>
    <property type="match status" value="1"/>
</dbReference>
<name>W7XVL1_9BACT</name>
<keyword evidence="2 6" id="KW-0238">DNA-binding</keyword>